<gene>
    <name evidence="11" type="ORF">PsYK624_001630</name>
</gene>
<feature type="compositionally biased region" description="Low complexity" evidence="8">
    <location>
        <begin position="211"/>
        <end position="221"/>
    </location>
</feature>
<dbReference type="PROSITE" id="PS01095">
    <property type="entry name" value="GH18_1"/>
    <property type="match status" value="1"/>
</dbReference>
<evidence type="ECO:0000313" key="11">
    <source>
        <dbReference type="EMBL" id="GJE84088.1"/>
    </source>
</evidence>
<proteinExistence type="predicted"/>
<evidence type="ECO:0000256" key="3">
    <source>
        <dbReference type="ARBA" id="ARBA00023024"/>
    </source>
</evidence>
<sequence>MPRRQGRPTPTWSTPFALLAIARLAWCAPPSLPAADRFGVGYWSSHDAHSEEGLWQVGGHVLDRRQAQEQAVVTQTVFSTVVQTETATTYTTVAPAGSDTTTPSAAPPTSPSPDTSAPTTDASPSVSSPPSANDSPTADPTNVIVSSTTVAPSDSTPATSGTNAVAAPAQPTESSGFAAQPVLFLPPVEPLPTGPPQVPVPLPLPTAPPSALVPSALPQPSDIMTSIAPPSDAEGSRSSASPAPPAQPTSQPVQQQPLQPLVMSYYPSYTSSVFPPEKVDFTRYDWVDFAFAVPQQDFSIGWDGSDNSPDLLKRLVANAHAKGKHVKVSIGGWTGSKYFSPAVSSPQNRQRFVNNIAQLYRQYNIDGIDIDWEFPGQAGNDGNIVTPQDTANYLAFLQLLRQTLPPQAKISAATMTVPWAGTDGQPLRDVTAFAQVLDWILIMNYDTWGSTNPPGPNAPLSNACHNSTQNSASAVAGVTAWTAAGFPASKIVLGVPSYGYISTSSASYLQTRATLPVRRMPTRRHLPMHLNGIPADVLGDTGVPGTLLHSDGASADAVKAGVPMVMNEDGKAADGGVQFRDLVQQGVLQYISAYSEAATRVKADASEGDSGAGDSADDSSGDSTTGDDQHGSDGSDGGSEDDSSGDDPDSDGDSGILGVLPSALGLSGLTDVESTAVNALSFAGHKIVNVYTGLKGFVRLWDACSSSPYLRSAASGQVVTYDDPQSLEMKATYARYAGLRGVNMFDVHGDTDNGDLVDAIRRGLGL</sequence>
<dbReference type="GO" id="GO:0006032">
    <property type="term" value="P:chitin catabolic process"/>
    <property type="evidence" value="ECO:0007669"/>
    <property type="project" value="UniProtKB-KW"/>
</dbReference>
<feature type="signal peptide" evidence="9">
    <location>
        <begin position="1"/>
        <end position="27"/>
    </location>
</feature>
<feature type="chain" id="PRO_5040114086" evidence="9">
    <location>
        <begin position="28"/>
        <end position="766"/>
    </location>
</feature>
<feature type="compositionally biased region" description="Polar residues" evidence="8">
    <location>
        <begin position="138"/>
        <end position="163"/>
    </location>
</feature>
<feature type="compositionally biased region" description="Low complexity" evidence="8">
    <location>
        <begin position="92"/>
        <end position="104"/>
    </location>
</feature>
<dbReference type="SMART" id="SM00636">
    <property type="entry name" value="Glyco_18"/>
    <property type="match status" value="1"/>
</dbReference>
<dbReference type="InterPro" id="IPR017853">
    <property type="entry name" value="GH"/>
</dbReference>
<evidence type="ECO:0000256" key="6">
    <source>
        <dbReference type="ARBA" id="ARBA00023326"/>
    </source>
</evidence>
<feature type="domain" description="GH18" evidence="10">
    <location>
        <begin position="260"/>
        <end position="766"/>
    </location>
</feature>
<name>A0A9P3L7K6_9APHY</name>
<evidence type="ECO:0000256" key="5">
    <source>
        <dbReference type="ARBA" id="ARBA00023295"/>
    </source>
</evidence>
<evidence type="ECO:0000256" key="8">
    <source>
        <dbReference type="SAM" id="MobiDB-lite"/>
    </source>
</evidence>
<comment type="caution">
    <text evidence="11">The sequence shown here is derived from an EMBL/GenBank/DDBJ whole genome shotgun (WGS) entry which is preliminary data.</text>
</comment>
<keyword evidence="2 7" id="KW-0378">Hydrolase</keyword>
<evidence type="ECO:0000259" key="10">
    <source>
        <dbReference type="PROSITE" id="PS51910"/>
    </source>
</evidence>
<protein>
    <submittedName>
        <fullName evidence="11">Glycoside hydrolase family 18 protein</fullName>
    </submittedName>
</protein>
<dbReference type="InterPro" id="IPR011583">
    <property type="entry name" value="Chitinase_II/V-like_cat"/>
</dbReference>
<dbReference type="Pfam" id="PF00704">
    <property type="entry name" value="Glyco_hydro_18"/>
    <property type="match status" value="1"/>
</dbReference>
<comment type="catalytic activity">
    <reaction evidence="1">
        <text>Random endo-hydrolysis of N-acetyl-beta-D-glucosaminide (1-&gt;4)-beta-linkages in chitin and chitodextrins.</text>
        <dbReference type="EC" id="3.2.1.14"/>
    </reaction>
</comment>
<keyword evidence="9" id="KW-0732">Signal</keyword>
<dbReference type="PANTHER" id="PTHR11177:SF392">
    <property type="entry name" value="HAP41P"/>
    <property type="match status" value="1"/>
</dbReference>
<dbReference type="Gene3D" id="3.20.20.80">
    <property type="entry name" value="Glycosidases"/>
    <property type="match status" value="2"/>
</dbReference>
<evidence type="ECO:0000256" key="4">
    <source>
        <dbReference type="ARBA" id="ARBA00023277"/>
    </source>
</evidence>
<dbReference type="PROSITE" id="PS51910">
    <property type="entry name" value="GH18_2"/>
    <property type="match status" value="1"/>
</dbReference>
<feature type="region of interest" description="Disordered" evidence="8">
    <location>
        <begin position="211"/>
        <end position="256"/>
    </location>
</feature>
<dbReference type="OrthoDB" id="73875at2759"/>
<dbReference type="GO" id="GO:0008061">
    <property type="term" value="F:chitin binding"/>
    <property type="evidence" value="ECO:0007669"/>
    <property type="project" value="InterPro"/>
</dbReference>
<feature type="compositionally biased region" description="Low complexity" evidence="8">
    <location>
        <begin position="112"/>
        <end position="136"/>
    </location>
</feature>
<keyword evidence="4" id="KW-0119">Carbohydrate metabolism</keyword>
<keyword evidence="12" id="KW-1185">Reference proteome</keyword>
<dbReference type="GO" id="GO:0005576">
    <property type="term" value="C:extracellular region"/>
    <property type="evidence" value="ECO:0007669"/>
    <property type="project" value="TreeGrafter"/>
</dbReference>
<evidence type="ECO:0000256" key="9">
    <source>
        <dbReference type="SAM" id="SignalP"/>
    </source>
</evidence>
<evidence type="ECO:0000256" key="2">
    <source>
        <dbReference type="ARBA" id="ARBA00022801"/>
    </source>
</evidence>
<dbReference type="GO" id="GO:0000272">
    <property type="term" value="P:polysaccharide catabolic process"/>
    <property type="evidence" value="ECO:0007669"/>
    <property type="project" value="UniProtKB-KW"/>
</dbReference>
<feature type="compositionally biased region" description="Acidic residues" evidence="8">
    <location>
        <begin position="638"/>
        <end position="652"/>
    </location>
</feature>
<reference evidence="11 12" key="1">
    <citation type="submission" date="2021-08" db="EMBL/GenBank/DDBJ databases">
        <title>Draft Genome Sequence of Phanerochaete sordida strain YK-624.</title>
        <authorList>
            <person name="Mori T."/>
            <person name="Dohra H."/>
            <person name="Suzuki T."/>
            <person name="Kawagishi H."/>
            <person name="Hirai H."/>
        </authorList>
    </citation>
    <scope>NUCLEOTIDE SEQUENCE [LARGE SCALE GENOMIC DNA]</scope>
    <source>
        <strain evidence="11 12">YK-624</strain>
    </source>
</reference>
<dbReference type="InterPro" id="IPR050314">
    <property type="entry name" value="Glycosyl_Hydrlase_18"/>
</dbReference>
<keyword evidence="3" id="KW-0146">Chitin degradation</keyword>
<dbReference type="Proteomes" id="UP000703269">
    <property type="component" value="Unassembled WGS sequence"/>
</dbReference>
<dbReference type="GO" id="GO:0008843">
    <property type="term" value="F:endochitinase activity"/>
    <property type="evidence" value="ECO:0007669"/>
    <property type="project" value="UniProtKB-EC"/>
</dbReference>
<keyword evidence="5 7" id="KW-0326">Glycosidase</keyword>
<evidence type="ECO:0000256" key="7">
    <source>
        <dbReference type="RuleBase" id="RU000489"/>
    </source>
</evidence>
<accession>A0A9P3L7K6</accession>
<dbReference type="InterPro" id="IPR001579">
    <property type="entry name" value="Glyco_hydro_18_chit_AS"/>
</dbReference>
<organism evidence="11 12">
    <name type="scientific">Phanerochaete sordida</name>
    <dbReference type="NCBI Taxonomy" id="48140"/>
    <lineage>
        <taxon>Eukaryota</taxon>
        <taxon>Fungi</taxon>
        <taxon>Dikarya</taxon>
        <taxon>Basidiomycota</taxon>
        <taxon>Agaricomycotina</taxon>
        <taxon>Agaricomycetes</taxon>
        <taxon>Polyporales</taxon>
        <taxon>Phanerochaetaceae</taxon>
        <taxon>Phanerochaete</taxon>
    </lineage>
</organism>
<evidence type="ECO:0000256" key="1">
    <source>
        <dbReference type="ARBA" id="ARBA00000822"/>
    </source>
</evidence>
<dbReference type="PANTHER" id="PTHR11177">
    <property type="entry name" value="CHITINASE"/>
    <property type="match status" value="1"/>
</dbReference>
<dbReference type="EMBL" id="BPQB01000001">
    <property type="protein sequence ID" value="GJE84088.1"/>
    <property type="molecule type" value="Genomic_DNA"/>
</dbReference>
<keyword evidence="6" id="KW-0624">Polysaccharide degradation</keyword>
<dbReference type="AlphaFoldDB" id="A0A9P3L7K6"/>
<dbReference type="InterPro" id="IPR001223">
    <property type="entry name" value="Glyco_hydro18_cat"/>
</dbReference>
<feature type="region of interest" description="Disordered" evidence="8">
    <location>
        <begin position="604"/>
        <end position="657"/>
    </location>
</feature>
<dbReference type="SUPFAM" id="SSF51445">
    <property type="entry name" value="(Trans)glycosidases"/>
    <property type="match status" value="1"/>
</dbReference>
<feature type="region of interest" description="Disordered" evidence="8">
    <location>
        <begin position="92"/>
        <end position="173"/>
    </location>
</feature>
<evidence type="ECO:0000313" key="12">
    <source>
        <dbReference type="Proteomes" id="UP000703269"/>
    </source>
</evidence>